<dbReference type="EMBL" id="JOJR01000180">
    <property type="protein sequence ID" value="RCN42753.1"/>
    <property type="molecule type" value="Genomic_DNA"/>
</dbReference>
<evidence type="ECO:0000313" key="2">
    <source>
        <dbReference type="EMBL" id="RCN42753.1"/>
    </source>
</evidence>
<name>A0A368GEB8_ANCCA</name>
<evidence type="ECO:0000313" key="3">
    <source>
        <dbReference type="Proteomes" id="UP000252519"/>
    </source>
</evidence>
<evidence type="ECO:0008006" key="4">
    <source>
        <dbReference type="Google" id="ProtNLM"/>
    </source>
</evidence>
<keyword evidence="1" id="KW-0175">Coiled coil</keyword>
<dbReference type="InterPro" id="IPR018159">
    <property type="entry name" value="Spectrin/alpha-actinin"/>
</dbReference>
<comment type="caution">
    <text evidence="2">The sequence shown here is derived from an EMBL/GenBank/DDBJ whole genome shotgun (WGS) entry which is preliminary data.</text>
</comment>
<proteinExistence type="predicted"/>
<accession>A0A368GEB8</accession>
<dbReference type="SMART" id="SM00150">
    <property type="entry name" value="SPEC"/>
    <property type="match status" value="2"/>
</dbReference>
<dbReference type="SUPFAM" id="SSF46966">
    <property type="entry name" value="Spectrin repeat"/>
    <property type="match status" value="2"/>
</dbReference>
<dbReference type="PANTHER" id="PTHR12268:SF18">
    <property type="entry name" value="DYSTROTELIN"/>
    <property type="match status" value="1"/>
</dbReference>
<dbReference type="GO" id="GO:0005886">
    <property type="term" value="C:plasma membrane"/>
    <property type="evidence" value="ECO:0007669"/>
    <property type="project" value="TreeGrafter"/>
</dbReference>
<dbReference type="Gene3D" id="2.20.70.10">
    <property type="match status" value="1"/>
</dbReference>
<dbReference type="InterPro" id="IPR050774">
    <property type="entry name" value="KCMF1/Dystrophin"/>
</dbReference>
<dbReference type="OrthoDB" id="5864046at2759"/>
<organism evidence="2 3">
    <name type="scientific">Ancylostoma caninum</name>
    <name type="common">Dog hookworm</name>
    <dbReference type="NCBI Taxonomy" id="29170"/>
    <lineage>
        <taxon>Eukaryota</taxon>
        <taxon>Metazoa</taxon>
        <taxon>Ecdysozoa</taxon>
        <taxon>Nematoda</taxon>
        <taxon>Chromadorea</taxon>
        <taxon>Rhabditida</taxon>
        <taxon>Rhabditina</taxon>
        <taxon>Rhabditomorpha</taxon>
        <taxon>Strongyloidea</taxon>
        <taxon>Ancylostomatidae</taxon>
        <taxon>Ancylostomatinae</taxon>
        <taxon>Ancylostoma</taxon>
    </lineage>
</organism>
<gene>
    <name evidence="2" type="ORF">ANCCAN_11236</name>
</gene>
<dbReference type="AlphaFoldDB" id="A0A368GEB8"/>
<evidence type="ECO:0000256" key="1">
    <source>
        <dbReference type="SAM" id="Coils"/>
    </source>
</evidence>
<dbReference type="Proteomes" id="UP000252519">
    <property type="component" value="Unassembled WGS sequence"/>
</dbReference>
<dbReference type="STRING" id="29170.A0A368GEB8"/>
<feature type="coiled-coil region" evidence="1">
    <location>
        <begin position="155"/>
        <end position="210"/>
    </location>
</feature>
<reference evidence="2 3" key="1">
    <citation type="submission" date="2014-10" db="EMBL/GenBank/DDBJ databases">
        <title>Draft genome of the hookworm Ancylostoma caninum.</title>
        <authorList>
            <person name="Mitreva M."/>
        </authorList>
    </citation>
    <scope>NUCLEOTIDE SEQUENCE [LARGE SCALE GENOMIC DNA]</scope>
    <source>
        <strain evidence="2 3">Baltimore</strain>
    </source>
</reference>
<dbReference type="PANTHER" id="PTHR12268">
    <property type="entry name" value="E3 UBIQUITIN-PROTEIN LIGASE KCMF1"/>
    <property type="match status" value="1"/>
</dbReference>
<dbReference type="GO" id="GO:0045202">
    <property type="term" value="C:synapse"/>
    <property type="evidence" value="ECO:0007669"/>
    <property type="project" value="GOC"/>
</dbReference>
<sequence length="295" mass="33538">LRSANAYKGDSRERLTEAEQEWEKLTNALSTLIGWIEDKSKEMLAQQPVGGSLSAVMAQGAWMKSTEKEMELKGIQVRETITNAHSFLMQHDLRPRMHRTGVLADEDDADSLDVEQRRCGLQIHVDCEKLKEKWAELGTQFADWDKAVHAAALRLQELERALAECQLHLSSVESEVEHLRPVERLRLEELKDARRQCESLATRVNDLRIHVDDANDACGRVLAADTPLDQHPRNQLDSVNQRFLALKTALRVRSAALRNALTDFGPSSEHFLNQSVALPWQRAISKTNQLPYYIE</sequence>
<keyword evidence="3" id="KW-1185">Reference proteome</keyword>
<dbReference type="GO" id="GO:0099536">
    <property type="term" value="P:synaptic signaling"/>
    <property type="evidence" value="ECO:0007669"/>
    <property type="project" value="TreeGrafter"/>
</dbReference>
<dbReference type="Gene3D" id="1.20.58.60">
    <property type="match status" value="2"/>
</dbReference>
<feature type="non-terminal residue" evidence="2">
    <location>
        <position position="1"/>
    </location>
</feature>
<protein>
    <recommendedName>
        <fullName evidence="4">Spectrin repeat-containing domain protein</fullName>
    </recommendedName>
</protein>